<dbReference type="InterPro" id="IPR004638">
    <property type="entry name" value="EmrB-like"/>
</dbReference>
<dbReference type="Pfam" id="PF07690">
    <property type="entry name" value="MFS_1"/>
    <property type="match status" value="1"/>
</dbReference>
<evidence type="ECO:0000313" key="10">
    <source>
        <dbReference type="Proteomes" id="UP000295804"/>
    </source>
</evidence>
<keyword evidence="2" id="KW-0813">Transport</keyword>
<proteinExistence type="predicted"/>
<dbReference type="InterPro" id="IPR036259">
    <property type="entry name" value="MFS_trans_sf"/>
</dbReference>
<dbReference type="EMBL" id="SOCQ01000004">
    <property type="protein sequence ID" value="TDV49515.1"/>
    <property type="molecule type" value="Genomic_DNA"/>
</dbReference>
<evidence type="ECO:0000313" key="9">
    <source>
        <dbReference type="EMBL" id="TDV49515.1"/>
    </source>
</evidence>
<feature type="domain" description="Major facilitator superfamily (MFS) profile" evidence="8">
    <location>
        <begin position="9"/>
        <end position="456"/>
    </location>
</feature>
<feature type="transmembrane region" description="Helical" evidence="7">
    <location>
        <begin position="391"/>
        <end position="412"/>
    </location>
</feature>
<sequence length="464" mass="49940">MQYARSTQIALLVAATFFMENLDATVIATALPDMAKSFGVAPVDLNVAMSSYMLALAAFIPISGWLADKFGARRVFCSAIALFTLSSLWCGLSHSMAEFIAARILQGFSGAMMVPVGRLAVLRTTDKKDLAKAISYITTPALIAPVLGPPLGGFIVTHARWEWIFFLNLPLGVIALLAAMRLIPDHSEIRQRPFDWLGFMLLSGSCFMVLYGLERLGENLNQYWHGLLLTLIGVAMAAGAVMHMKRRENPLLNLEVIGVPTFRVSLIGASLFRVAISTLPFLLPLMFQLAFGLSAFDAGLLILAVFAGNLAMKSFTTPLLNRWGFRKVLIVNGAIGALAVVACALFESGTHSGVIIFILFAGGLSRSLQFSAYNTLAFADVAQPRMSDASTIFSMAFQLSMGMGVAIGALLLRTAMAFHANEGQSTAADFHLTFLLVAVIAVVAMFDSFSLKQSSGESVLRTKA</sequence>
<dbReference type="Gene3D" id="1.20.1250.20">
    <property type="entry name" value="MFS general substrate transporter like domains"/>
    <property type="match status" value="2"/>
</dbReference>
<comment type="subcellular location">
    <subcellularLocation>
        <location evidence="1">Cell membrane</location>
        <topology evidence="1">Multi-pass membrane protein</topology>
    </subcellularLocation>
</comment>
<dbReference type="PROSITE" id="PS50850">
    <property type="entry name" value="MFS"/>
    <property type="match status" value="1"/>
</dbReference>
<keyword evidence="5 7" id="KW-1133">Transmembrane helix</keyword>
<organism evidence="9 10">
    <name type="scientific">Pseudomonas helmanticensis</name>
    <dbReference type="NCBI Taxonomy" id="1471381"/>
    <lineage>
        <taxon>Bacteria</taxon>
        <taxon>Pseudomonadati</taxon>
        <taxon>Pseudomonadota</taxon>
        <taxon>Gammaproteobacteria</taxon>
        <taxon>Pseudomonadales</taxon>
        <taxon>Pseudomonadaceae</taxon>
        <taxon>Pseudomonas</taxon>
    </lineage>
</organism>
<feature type="transmembrane region" description="Helical" evidence="7">
    <location>
        <begin position="223"/>
        <end position="242"/>
    </location>
</feature>
<dbReference type="GO" id="GO:0022857">
    <property type="term" value="F:transmembrane transporter activity"/>
    <property type="evidence" value="ECO:0007669"/>
    <property type="project" value="InterPro"/>
</dbReference>
<evidence type="ECO:0000256" key="5">
    <source>
        <dbReference type="ARBA" id="ARBA00022989"/>
    </source>
</evidence>
<protein>
    <submittedName>
        <fullName evidence="9">EmrB/QacA subfamily drug resistance transporter</fullName>
    </submittedName>
</protein>
<evidence type="ECO:0000256" key="7">
    <source>
        <dbReference type="SAM" id="Phobius"/>
    </source>
</evidence>
<keyword evidence="4 7" id="KW-0812">Transmembrane</keyword>
<dbReference type="SUPFAM" id="SSF103473">
    <property type="entry name" value="MFS general substrate transporter"/>
    <property type="match status" value="1"/>
</dbReference>
<evidence type="ECO:0000256" key="3">
    <source>
        <dbReference type="ARBA" id="ARBA00022475"/>
    </source>
</evidence>
<feature type="transmembrane region" description="Helical" evidence="7">
    <location>
        <begin position="75"/>
        <end position="94"/>
    </location>
</feature>
<feature type="transmembrane region" description="Helical" evidence="7">
    <location>
        <begin position="328"/>
        <end position="348"/>
    </location>
</feature>
<name>A0A4R7VJX2_9PSED</name>
<accession>A0A4R7VJX2</accession>
<evidence type="ECO:0000256" key="1">
    <source>
        <dbReference type="ARBA" id="ARBA00004651"/>
    </source>
</evidence>
<feature type="transmembrane region" description="Helical" evidence="7">
    <location>
        <begin position="100"/>
        <end position="121"/>
    </location>
</feature>
<feature type="transmembrane region" description="Helical" evidence="7">
    <location>
        <begin position="282"/>
        <end position="307"/>
    </location>
</feature>
<feature type="transmembrane region" description="Helical" evidence="7">
    <location>
        <begin position="254"/>
        <end position="276"/>
    </location>
</feature>
<dbReference type="NCBIfam" id="TIGR00711">
    <property type="entry name" value="efflux_EmrB"/>
    <property type="match status" value="1"/>
</dbReference>
<dbReference type="RefSeq" id="WP_071172445.1">
    <property type="nucleotide sequence ID" value="NZ_SOCQ01000004.1"/>
</dbReference>
<evidence type="ECO:0000256" key="4">
    <source>
        <dbReference type="ARBA" id="ARBA00022692"/>
    </source>
</evidence>
<feature type="transmembrane region" description="Helical" evidence="7">
    <location>
        <begin position="354"/>
        <end position="379"/>
    </location>
</feature>
<feature type="transmembrane region" description="Helical" evidence="7">
    <location>
        <begin position="52"/>
        <end position="68"/>
    </location>
</feature>
<keyword evidence="3" id="KW-1003">Cell membrane</keyword>
<dbReference type="CDD" id="cd17503">
    <property type="entry name" value="MFS_LmrB_MDR_like"/>
    <property type="match status" value="1"/>
</dbReference>
<keyword evidence="6 7" id="KW-0472">Membrane</keyword>
<feature type="transmembrane region" description="Helical" evidence="7">
    <location>
        <begin position="133"/>
        <end position="157"/>
    </location>
</feature>
<feature type="transmembrane region" description="Helical" evidence="7">
    <location>
        <begin position="194"/>
        <end position="211"/>
    </location>
</feature>
<comment type="caution">
    <text evidence="9">The sequence shown here is derived from an EMBL/GenBank/DDBJ whole genome shotgun (WGS) entry which is preliminary data.</text>
</comment>
<evidence type="ECO:0000259" key="8">
    <source>
        <dbReference type="PROSITE" id="PS50850"/>
    </source>
</evidence>
<dbReference type="AlphaFoldDB" id="A0A4R7VJX2"/>
<dbReference type="PANTHER" id="PTHR42718:SF46">
    <property type="entry name" value="BLR6921 PROTEIN"/>
    <property type="match status" value="1"/>
</dbReference>
<dbReference type="PRINTS" id="PR01036">
    <property type="entry name" value="TCRTETB"/>
</dbReference>
<evidence type="ECO:0000256" key="2">
    <source>
        <dbReference type="ARBA" id="ARBA00022448"/>
    </source>
</evidence>
<dbReference type="GO" id="GO:0005886">
    <property type="term" value="C:plasma membrane"/>
    <property type="evidence" value="ECO:0007669"/>
    <property type="project" value="UniProtKB-SubCell"/>
</dbReference>
<feature type="transmembrane region" description="Helical" evidence="7">
    <location>
        <begin position="163"/>
        <end position="182"/>
    </location>
</feature>
<reference evidence="9 10" key="1">
    <citation type="submission" date="2019-03" db="EMBL/GenBank/DDBJ databases">
        <title>Genomic analyses of the natural microbiome of Caenorhabditis elegans.</title>
        <authorList>
            <person name="Samuel B."/>
        </authorList>
    </citation>
    <scope>NUCLEOTIDE SEQUENCE [LARGE SCALE GENOMIC DNA]</scope>
    <source>
        <strain evidence="9 10">BIGb0525</strain>
    </source>
</reference>
<dbReference type="InterPro" id="IPR011701">
    <property type="entry name" value="MFS"/>
</dbReference>
<dbReference type="InterPro" id="IPR020846">
    <property type="entry name" value="MFS_dom"/>
</dbReference>
<dbReference type="PANTHER" id="PTHR42718">
    <property type="entry name" value="MAJOR FACILITATOR SUPERFAMILY MULTIDRUG TRANSPORTER MFSC"/>
    <property type="match status" value="1"/>
</dbReference>
<dbReference type="Proteomes" id="UP000295804">
    <property type="component" value="Unassembled WGS sequence"/>
</dbReference>
<gene>
    <name evidence="9" type="ORF">EDF87_104161</name>
</gene>
<feature type="transmembrane region" description="Helical" evidence="7">
    <location>
        <begin position="432"/>
        <end position="451"/>
    </location>
</feature>
<evidence type="ECO:0000256" key="6">
    <source>
        <dbReference type="ARBA" id="ARBA00023136"/>
    </source>
</evidence>